<dbReference type="RefSeq" id="WP_132428480.1">
    <property type="nucleotide sequence ID" value="NZ_SMFZ01000002.1"/>
</dbReference>
<evidence type="ECO:0000313" key="7">
    <source>
        <dbReference type="Proteomes" id="UP000295560"/>
    </source>
</evidence>
<accession>A0A4R1HI95</accession>
<evidence type="ECO:0000256" key="4">
    <source>
        <dbReference type="PROSITE-ProRule" id="PRU00335"/>
    </source>
</evidence>
<dbReference type="OrthoDB" id="9805134at2"/>
<proteinExistence type="predicted"/>
<dbReference type="EMBL" id="SMFZ01000002">
    <property type="protein sequence ID" value="TCK20030.1"/>
    <property type="molecule type" value="Genomic_DNA"/>
</dbReference>
<dbReference type="Gene3D" id="1.10.357.10">
    <property type="entry name" value="Tetracycline Repressor, domain 2"/>
    <property type="match status" value="1"/>
</dbReference>
<gene>
    <name evidence="6" type="ORF">EV378_3978</name>
</gene>
<evidence type="ECO:0000259" key="5">
    <source>
        <dbReference type="PROSITE" id="PS50977"/>
    </source>
</evidence>
<keyword evidence="1" id="KW-0805">Transcription regulation</keyword>
<feature type="domain" description="HTH tetR-type" evidence="5">
    <location>
        <begin position="13"/>
        <end position="73"/>
    </location>
</feature>
<reference evidence="6 7" key="1">
    <citation type="submission" date="2019-03" db="EMBL/GenBank/DDBJ databases">
        <title>Sequencing the genomes of 1000 actinobacteria strains.</title>
        <authorList>
            <person name="Klenk H.-P."/>
        </authorList>
    </citation>
    <scope>NUCLEOTIDE SEQUENCE [LARGE SCALE GENOMIC DNA]</scope>
    <source>
        <strain evidence="6 7">DSM 44969</strain>
    </source>
</reference>
<dbReference type="Pfam" id="PF00440">
    <property type="entry name" value="TetR_N"/>
    <property type="match status" value="1"/>
</dbReference>
<sequence length="206" mass="21980">MPARRRSQSERTAGTRAALVGAGRRLFAEHGAANVSAEQLVAEAGLTRGALYHHFSGKDDVFRAVFREIEAETAAEIAPVLQESAATLDVRAPVAAFLDSCERPEVRRIALIDAPVVLGWQEWREIEHEYFLGMLITGLQALAAAGFALPGSPEVLAQLLFSMSCEAALVIATADDPVAARADAEEALVALFVAGMKPVDPDQQTS</sequence>
<dbReference type="AlphaFoldDB" id="A0A4R1HI95"/>
<evidence type="ECO:0000256" key="1">
    <source>
        <dbReference type="ARBA" id="ARBA00023015"/>
    </source>
</evidence>
<keyword evidence="3" id="KW-0804">Transcription</keyword>
<dbReference type="InterPro" id="IPR001647">
    <property type="entry name" value="HTH_TetR"/>
</dbReference>
<dbReference type="PRINTS" id="PR00455">
    <property type="entry name" value="HTHTETR"/>
</dbReference>
<dbReference type="Proteomes" id="UP000295560">
    <property type="component" value="Unassembled WGS sequence"/>
</dbReference>
<dbReference type="PANTHER" id="PTHR30055">
    <property type="entry name" value="HTH-TYPE TRANSCRIPTIONAL REGULATOR RUTR"/>
    <property type="match status" value="1"/>
</dbReference>
<dbReference type="PROSITE" id="PS50977">
    <property type="entry name" value="HTH_TETR_2"/>
    <property type="match status" value="1"/>
</dbReference>
<dbReference type="GO" id="GO:0000976">
    <property type="term" value="F:transcription cis-regulatory region binding"/>
    <property type="evidence" value="ECO:0007669"/>
    <property type="project" value="TreeGrafter"/>
</dbReference>
<evidence type="ECO:0000256" key="2">
    <source>
        <dbReference type="ARBA" id="ARBA00023125"/>
    </source>
</evidence>
<keyword evidence="7" id="KW-1185">Reference proteome</keyword>
<comment type="caution">
    <text evidence="6">The sequence shown here is derived from an EMBL/GenBank/DDBJ whole genome shotgun (WGS) entry which is preliminary data.</text>
</comment>
<dbReference type="InterPro" id="IPR050109">
    <property type="entry name" value="HTH-type_TetR-like_transc_reg"/>
</dbReference>
<protein>
    <submittedName>
        <fullName evidence="6">TetR family transcriptional regulator</fullName>
    </submittedName>
</protein>
<dbReference type="PANTHER" id="PTHR30055:SF234">
    <property type="entry name" value="HTH-TYPE TRANSCRIPTIONAL REGULATOR BETI"/>
    <property type="match status" value="1"/>
</dbReference>
<dbReference type="Pfam" id="PF21351">
    <property type="entry name" value="TetR_C_41"/>
    <property type="match status" value="1"/>
</dbReference>
<dbReference type="InterPro" id="IPR009057">
    <property type="entry name" value="Homeodomain-like_sf"/>
</dbReference>
<dbReference type="GO" id="GO:0003700">
    <property type="term" value="F:DNA-binding transcription factor activity"/>
    <property type="evidence" value="ECO:0007669"/>
    <property type="project" value="TreeGrafter"/>
</dbReference>
<organism evidence="6 7">
    <name type="scientific">Pseudonocardia endophytica</name>
    <dbReference type="NCBI Taxonomy" id="401976"/>
    <lineage>
        <taxon>Bacteria</taxon>
        <taxon>Bacillati</taxon>
        <taxon>Actinomycetota</taxon>
        <taxon>Actinomycetes</taxon>
        <taxon>Pseudonocardiales</taxon>
        <taxon>Pseudonocardiaceae</taxon>
        <taxon>Pseudonocardia</taxon>
    </lineage>
</organism>
<dbReference type="SUPFAM" id="SSF46689">
    <property type="entry name" value="Homeodomain-like"/>
    <property type="match status" value="1"/>
</dbReference>
<feature type="DNA-binding region" description="H-T-H motif" evidence="4">
    <location>
        <begin position="36"/>
        <end position="55"/>
    </location>
</feature>
<keyword evidence="2 4" id="KW-0238">DNA-binding</keyword>
<evidence type="ECO:0000313" key="6">
    <source>
        <dbReference type="EMBL" id="TCK20030.1"/>
    </source>
</evidence>
<dbReference type="InterPro" id="IPR049484">
    <property type="entry name" value="Rv0078-like_C"/>
</dbReference>
<evidence type="ECO:0000256" key="3">
    <source>
        <dbReference type="ARBA" id="ARBA00023163"/>
    </source>
</evidence>
<name>A0A4R1HI95_PSEEN</name>